<dbReference type="InterPro" id="IPR001138">
    <property type="entry name" value="Zn2Cys6_DnaBD"/>
</dbReference>
<organism evidence="6 7">
    <name type="scientific">Mycena alexandri</name>
    <dbReference type="NCBI Taxonomy" id="1745969"/>
    <lineage>
        <taxon>Eukaryota</taxon>
        <taxon>Fungi</taxon>
        <taxon>Dikarya</taxon>
        <taxon>Basidiomycota</taxon>
        <taxon>Agaricomycotina</taxon>
        <taxon>Agaricomycetes</taxon>
        <taxon>Agaricomycetidae</taxon>
        <taxon>Agaricales</taxon>
        <taxon>Marasmiineae</taxon>
        <taxon>Mycenaceae</taxon>
        <taxon>Mycena</taxon>
    </lineage>
</organism>
<evidence type="ECO:0000256" key="3">
    <source>
        <dbReference type="ARBA" id="ARBA00023125"/>
    </source>
</evidence>
<dbReference type="SMART" id="SM00906">
    <property type="entry name" value="Fungal_trans"/>
    <property type="match status" value="1"/>
</dbReference>
<dbReference type="GO" id="GO:0000981">
    <property type="term" value="F:DNA-binding transcription factor activity, RNA polymerase II-specific"/>
    <property type="evidence" value="ECO:0007669"/>
    <property type="project" value="InterPro"/>
</dbReference>
<dbReference type="Pfam" id="PF04082">
    <property type="entry name" value="Fungal_trans"/>
    <property type="match status" value="1"/>
</dbReference>
<evidence type="ECO:0000256" key="2">
    <source>
        <dbReference type="ARBA" id="ARBA00022723"/>
    </source>
</evidence>
<evidence type="ECO:0000313" key="6">
    <source>
        <dbReference type="EMBL" id="KAJ7034471.1"/>
    </source>
</evidence>
<evidence type="ECO:0000256" key="1">
    <source>
        <dbReference type="ARBA" id="ARBA00004123"/>
    </source>
</evidence>
<name>A0AAD6SUU4_9AGAR</name>
<dbReference type="GO" id="GO:0008270">
    <property type="term" value="F:zinc ion binding"/>
    <property type="evidence" value="ECO:0007669"/>
    <property type="project" value="InterPro"/>
</dbReference>
<comment type="caution">
    <text evidence="6">The sequence shown here is derived from an EMBL/GenBank/DDBJ whole genome shotgun (WGS) entry which is preliminary data.</text>
</comment>
<dbReference type="GO" id="GO:0006351">
    <property type="term" value="P:DNA-templated transcription"/>
    <property type="evidence" value="ECO:0007669"/>
    <property type="project" value="InterPro"/>
</dbReference>
<comment type="subcellular location">
    <subcellularLocation>
        <location evidence="1">Nucleus</location>
    </subcellularLocation>
</comment>
<dbReference type="Proteomes" id="UP001218188">
    <property type="component" value="Unassembled WGS sequence"/>
</dbReference>
<dbReference type="InterPro" id="IPR007219">
    <property type="entry name" value="XnlR_reg_dom"/>
</dbReference>
<dbReference type="CDD" id="cd00067">
    <property type="entry name" value="GAL4"/>
    <property type="match status" value="1"/>
</dbReference>
<reference evidence="6" key="1">
    <citation type="submission" date="2023-03" db="EMBL/GenBank/DDBJ databases">
        <title>Massive genome expansion in bonnet fungi (Mycena s.s.) driven by repeated elements and novel gene families across ecological guilds.</title>
        <authorList>
            <consortium name="Lawrence Berkeley National Laboratory"/>
            <person name="Harder C.B."/>
            <person name="Miyauchi S."/>
            <person name="Viragh M."/>
            <person name="Kuo A."/>
            <person name="Thoen E."/>
            <person name="Andreopoulos B."/>
            <person name="Lu D."/>
            <person name="Skrede I."/>
            <person name="Drula E."/>
            <person name="Henrissat B."/>
            <person name="Morin E."/>
            <person name="Kohler A."/>
            <person name="Barry K."/>
            <person name="LaButti K."/>
            <person name="Morin E."/>
            <person name="Salamov A."/>
            <person name="Lipzen A."/>
            <person name="Mereny Z."/>
            <person name="Hegedus B."/>
            <person name="Baldrian P."/>
            <person name="Stursova M."/>
            <person name="Weitz H."/>
            <person name="Taylor A."/>
            <person name="Grigoriev I.V."/>
            <person name="Nagy L.G."/>
            <person name="Martin F."/>
            <person name="Kauserud H."/>
        </authorList>
    </citation>
    <scope>NUCLEOTIDE SEQUENCE</scope>
    <source>
        <strain evidence="6">CBHHK200</strain>
    </source>
</reference>
<dbReference type="PANTHER" id="PTHR46910">
    <property type="entry name" value="TRANSCRIPTION FACTOR PDR1"/>
    <property type="match status" value="1"/>
</dbReference>
<feature type="domain" description="Xylanolytic transcriptional activator regulatory" evidence="5">
    <location>
        <begin position="269"/>
        <end position="342"/>
    </location>
</feature>
<dbReference type="CDD" id="cd12148">
    <property type="entry name" value="fungal_TF_MHR"/>
    <property type="match status" value="1"/>
</dbReference>
<keyword evidence="7" id="KW-1185">Reference proteome</keyword>
<proteinExistence type="predicted"/>
<evidence type="ECO:0000259" key="5">
    <source>
        <dbReference type="SMART" id="SM00906"/>
    </source>
</evidence>
<dbReference type="AlphaFoldDB" id="A0AAD6SUU4"/>
<dbReference type="GO" id="GO:0005634">
    <property type="term" value="C:nucleus"/>
    <property type="evidence" value="ECO:0007669"/>
    <property type="project" value="UniProtKB-SubCell"/>
</dbReference>
<gene>
    <name evidence="6" type="ORF">C8F04DRAFT_1101978</name>
</gene>
<keyword evidence="3" id="KW-0238">DNA-binding</keyword>
<keyword evidence="4" id="KW-0539">Nucleus</keyword>
<dbReference type="GO" id="GO:0003677">
    <property type="term" value="F:DNA binding"/>
    <property type="evidence" value="ECO:0007669"/>
    <property type="project" value="UniProtKB-KW"/>
</dbReference>
<dbReference type="EMBL" id="JARJCM010000057">
    <property type="protein sequence ID" value="KAJ7034471.1"/>
    <property type="molecule type" value="Genomic_DNA"/>
</dbReference>
<keyword evidence="2" id="KW-0479">Metal-binding</keyword>
<protein>
    <submittedName>
        <fullName evidence="6">Fungal-specific transcription factor domain-containing protein</fullName>
    </submittedName>
</protein>
<accession>A0AAD6SUU4</accession>
<sequence>MRGMPNCRCPLTRTPMSTGANSSKGKIRACDSCRRLKRNMQCNKHNIVCTYVEHAMVRTVADIQDPGAYIDALKLRLATTEEALFKSRQPTMHLVSGVMKNLIDPIQSTKFDIAASFQALSLDGQSPDPGYQGEFSAAMLVKPWDDRRSTAPHPALAFPDRSLTQSLVSLYFSNLNLLIPVLHRPQFEQCVAEQLHIRNNGFASTLLLVCALGSLYLPTNEDRQKLAWNWYDQVELWGHSLRQQPTTYDLQAYCLAAQFLLCTSSPRSAWLIVGFGLQQAQDIGAHRRMTETPIINTEGELEKRATWGLMMLDTQLAAALGRSMALTPFDLDINPAAECDDEYWTLSGPGLQPHNTPSTVEFFNCLVNLYRILHFTLKNLYSSSRHYTASGIDDLRPLAVELDSTLGKWFRSIPQHLRWDQHRADTLFFDQSASLHCFHSYSQILIHRPFIPAKRLQTQSDLRALRNCVEAARRCITIADTHRRRRPNNPLLFSQDPIFTAAMVLILNMWGRAQRPEDRARDLALQKPWPSSGFIVVILERLITLDYIAAEEEPDEIMEELDSVDSESYTTTEEALGNDVLGPESWVVLAQAWMRGVRSSMVDEAVMPPVFVGDPDIPSTHSPLAARYFE</sequence>
<dbReference type="InterPro" id="IPR050987">
    <property type="entry name" value="AtrR-like"/>
</dbReference>
<evidence type="ECO:0000256" key="4">
    <source>
        <dbReference type="ARBA" id="ARBA00023242"/>
    </source>
</evidence>
<evidence type="ECO:0000313" key="7">
    <source>
        <dbReference type="Proteomes" id="UP001218188"/>
    </source>
</evidence>
<dbReference type="PANTHER" id="PTHR46910:SF3">
    <property type="entry name" value="HALOTOLERANCE PROTEIN 9-RELATED"/>
    <property type="match status" value="1"/>
</dbReference>